<sequence length="191" mass="22637">MYQTLFESVSAMMEMPEADKQLCYDYFEPVTFPKNHLLEVAGKIPQHQYFIVKGYLRNFYYNELGEEVTTDMNNGPRFFTSYTHFMNRTVSNEALECITECSLLRIKRDDVDILFERSIILKDYTILILQKFLEEDKTRLKELATLNAEQRYLKFLKEQSNIVHNVPLQYIASYLGMKPESLSRIRKKIIS</sequence>
<accession>A0A369I754</accession>
<dbReference type="InterPro" id="IPR000595">
    <property type="entry name" value="cNMP-bd_dom"/>
</dbReference>
<dbReference type="EMBL" id="QPIW01000009">
    <property type="protein sequence ID" value="RDB05599.1"/>
    <property type="molecule type" value="Genomic_DNA"/>
</dbReference>
<dbReference type="Gene3D" id="2.60.120.10">
    <property type="entry name" value="Jelly Rolls"/>
    <property type="match status" value="1"/>
</dbReference>
<proteinExistence type="predicted"/>
<dbReference type="OrthoDB" id="758145at2"/>
<reference evidence="2 3" key="1">
    <citation type="submission" date="2018-07" db="EMBL/GenBank/DDBJ databases">
        <title>Genome analysis of Runella aurantiaca.</title>
        <authorList>
            <person name="Yang X."/>
        </authorList>
    </citation>
    <scope>NUCLEOTIDE SEQUENCE [LARGE SCALE GENOMIC DNA]</scope>
    <source>
        <strain evidence="2 3">YX9</strain>
    </source>
</reference>
<dbReference type="RefSeq" id="WP_114461604.1">
    <property type="nucleotide sequence ID" value="NZ_QPIW01000009.1"/>
</dbReference>
<dbReference type="AlphaFoldDB" id="A0A369I754"/>
<evidence type="ECO:0000313" key="2">
    <source>
        <dbReference type="EMBL" id="RDB05599.1"/>
    </source>
</evidence>
<name>A0A369I754_9BACT</name>
<gene>
    <name evidence="2" type="ORF">DVG78_13555</name>
</gene>
<comment type="caution">
    <text evidence="2">The sequence shown here is derived from an EMBL/GenBank/DDBJ whole genome shotgun (WGS) entry which is preliminary data.</text>
</comment>
<dbReference type="Proteomes" id="UP000253141">
    <property type="component" value="Unassembled WGS sequence"/>
</dbReference>
<evidence type="ECO:0000259" key="1">
    <source>
        <dbReference type="Pfam" id="PF00027"/>
    </source>
</evidence>
<evidence type="ECO:0000313" key="3">
    <source>
        <dbReference type="Proteomes" id="UP000253141"/>
    </source>
</evidence>
<dbReference type="Pfam" id="PF00027">
    <property type="entry name" value="cNMP_binding"/>
    <property type="match status" value="1"/>
</dbReference>
<organism evidence="2 3">
    <name type="scientific">Runella aurantiaca</name>
    <dbReference type="NCBI Taxonomy" id="2282308"/>
    <lineage>
        <taxon>Bacteria</taxon>
        <taxon>Pseudomonadati</taxon>
        <taxon>Bacteroidota</taxon>
        <taxon>Cytophagia</taxon>
        <taxon>Cytophagales</taxon>
        <taxon>Spirosomataceae</taxon>
        <taxon>Runella</taxon>
    </lineage>
</organism>
<protein>
    <submittedName>
        <fullName evidence="2">Crp/Fnr family transcriptional regulator</fullName>
    </submittedName>
</protein>
<dbReference type="InterPro" id="IPR014710">
    <property type="entry name" value="RmlC-like_jellyroll"/>
</dbReference>
<feature type="domain" description="Cyclic nucleotide-binding" evidence="1">
    <location>
        <begin position="30"/>
        <end position="117"/>
    </location>
</feature>
<dbReference type="SUPFAM" id="SSF51206">
    <property type="entry name" value="cAMP-binding domain-like"/>
    <property type="match status" value="1"/>
</dbReference>
<keyword evidence="3" id="KW-1185">Reference proteome</keyword>
<dbReference type="InterPro" id="IPR018490">
    <property type="entry name" value="cNMP-bd_dom_sf"/>
</dbReference>